<dbReference type="EC" id="2.3.1.51" evidence="5"/>
<keyword evidence="4 5" id="KW-0012">Acyltransferase</keyword>
<evidence type="ECO:0000256" key="2">
    <source>
        <dbReference type="ARBA" id="ARBA00008655"/>
    </source>
</evidence>
<keyword evidence="3 5" id="KW-0808">Transferase</keyword>
<keyword evidence="6" id="KW-0472">Membrane</keyword>
<keyword evidence="6" id="KW-1133">Transmembrane helix</keyword>
<evidence type="ECO:0000256" key="5">
    <source>
        <dbReference type="RuleBase" id="RU361267"/>
    </source>
</evidence>
<evidence type="ECO:0000256" key="1">
    <source>
        <dbReference type="ARBA" id="ARBA00004728"/>
    </source>
</evidence>
<dbReference type="InterPro" id="IPR002123">
    <property type="entry name" value="Plipid/glycerol_acylTrfase"/>
</dbReference>
<evidence type="ECO:0000313" key="9">
    <source>
        <dbReference type="WBParaSite" id="PSAMB.scaffold4994size12938.g25676.t1"/>
    </source>
</evidence>
<dbReference type="GO" id="GO:0003841">
    <property type="term" value="F:1-acylglycerol-3-phosphate O-acyltransferase activity"/>
    <property type="evidence" value="ECO:0007669"/>
    <property type="project" value="UniProtKB-UniRule"/>
</dbReference>
<feature type="domain" description="Phospholipid/glycerol acyltransferase" evidence="7">
    <location>
        <begin position="100"/>
        <end position="215"/>
    </location>
</feature>
<keyword evidence="6" id="KW-0812">Transmembrane</keyword>
<feature type="transmembrane region" description="Helical" evidence="6">
    <location>
        <begin position="40"/>
        <end position="61"/>
    </location>
</feature>
<dbReference type="AlphaFoldDB" id="A0A914WSP2"/>
<dbReference type="Proteomes" id="UP000887566">
    <property type="component" value="Unplaced"/>
</dbReference>
<keyword evidence="8" id="KW-1185">Reference proteome</keyword>
<comment type="similarity">
    <text evidence="2 5">Belongs to the 1-acyl-sn-glycerol-3-phosphate acyltransferase family.</text>
</comment>
<dbReference type="PANTHER" id="PTHR10434">
    <property type="entry name" value="1-ACYL-SN-GLYCEROL-3-PHOSPHATE ACYLTRANSFERASE"/>
    <property type="match status" value="1"/>
</dbReference>
<sequence length="282" mass="32376">MELLASVWMVLKFVLLVFFVAAPILWHLSEQFRYYVKMTAYNMTLLMGSWIISLIVLPFSLKPNTDIAKLVFDIFKFLSSWTGIYYIIRNDEILHSDNAYVLVVNHQSSLDVVGMSYTWPKRCVVMLKRSLIYVPGFNIAAVLANSIFIDRFNRENARKSVEKSVEAIKRRNVKVWVFPEGTRNHEKGLLPFKKGAFHMAIEAKIPIVPMVISSIKPFYSKADKYFRPGGPVIAQVLDPIPTEDMTADDVTKLAELTRSRMLDVYDKISEEAALLYSQEHPD</sequence>
<keyword evidence="5" id="KW-0594">Phospholipid biosynthesis</keyword>
<dbReference type="NCBIfam" id="TIGR00530">
    <property type="entry name" value="AGP_acyltrn"/>
    <property type="match status" value="1"/>
</dbReference>
<dbReference type="WBParaSite" id="PSAMB.scaffold4994size12938.g25676.t1">
    <property type="protein sequence ID" value="PSAMB.scaffold4994size12938.g25676.t1"/>
    <property type="gene ID" value="PSAMB.scaffold4994size12938.g25676"/>
</dbReference>
<keyword evidence="5" id="KW-0444">Lipid biosynthesis</keyword>
<evidence type="ECO:0000256" key="4">
    <source>
        <dbReference type="ARBA" id="ARBA00023315"/>
    </source>
</evidence>
<dbReference type="SMART" id="SM00563">
    <property type="entry name" value="PlsC"/>
    <property type="match status" value="1"/>
</dbReference>
<feature type="transmembrane region" description="Helical" evidence="6">
    <location>
        <begin position="6"/>
        <end position="28"/>
    </location>
</feature>
<comment type="catalytic activity">
    <reaction evidence="5">
        <text>a 1-acyl-sn-glycero-3-phosphate + an acyl-CoA = a 1,2-diacyl-sn-glycero-3-phosphate + CoA</text>
        <dbReference type="Rhea" id="RHEA:19709"/>
        <dbReference type="ChEBI" id="CHEBI:57287"/>
        <dbReference type="ChEBI" id="CHEBI:57970"/>
        <dbReference type="ChEBI" id="CHEBI:58342"/>
        <dbReference type="ChEBI" id="CHEBI:58608"/>
        <dbReference type="EC" id="2.3.1.51"/>
    </reaction>
</comment>
<dbReference type="GO" id="GO:0006654">
    <property type="term" value="P:phosphatidic acid biosynthetic process"/>
    <property type="evidence" value="ECO:0007669"/>
    <property type="project" value="TreeGrafter"/>
</dbReference>
<keyword evidence="5" id="KW-0443">Lipid metabolism</keyword>
<dbReference type="Pfam" id="PF01553">
    <property type="entry name" value="Acyltransferase"/>
    <property type="match status" value="1"/>
</dbReference>
<dbReference type="GO" id="GO:0005783">
    <property type="term" value="C:endoplasmic reticulum"/>
    <property type="evidence" value="ECO:0007669"/>
    <property type="project" value="TreeGrafter"/>
</dbReference>
<dbReference type="SUPFAM" id="SSF69593">
    <property type="entry name" value="Glycerol-3-phosphate (1)-acyltransferase"/>
    <property type="match status" value="1"/>
</dbReference>
<reference evidence="9" key="1">
    <citation type="submission" date="2022-11" db="UniProtKB">
        <authorList>
            <consortium name="WormBaseParasite"/>
        </authorList>
    </citation>
    <scope>IDENTIFICATION</scope>
</reference>
<evidence type="ECO:0000256" key="6">
    <source>
        <dbReference type="SAM" id="Phobius"/>
    </source>
</evidence>
<proteinExistence type="inferred from homology"/>
<accession>A0A914WSP2</accession>
<evidence type="ECO:0000313" key="8">
    <source>
        <dbReference type="Proteomes" id="UP000887566"/>
    </source>
</evidence>
<dbReference type="PANTHER" id="PTHR10434:SF11">
    <property type="entry name" value="1-ACYL-SN-GLYCEROL-3-PHOSPHATE ACYLTRANSFERASE"/>
    <property type="match status" value="1"/>
</dbReference>
<organism evidence="8 9">
    <name type="scientific">Plectus sambesii</name>
    <dbReference type="NCBI Taxonomy" id="2011161"/>
    <lineage>
        <taxon>Eukaryota</taxon>
        <taxon>Metazoa</taxon>
        <taxon>Ecdysozoa</taxon>
        <taxon>Nematoda</taxon>
        <taxon>Chromadorea</taxon>
        <taxon>Plectida</taxon>
        <taxon>Plectina</taxon>
        <taxon>Plectoidea</taxon>
        <taxon>Plectidae</taxon>
        <taxon>Plectus</taxon>
    </lineage>
</organism>
<dbReference type="GO" id="GO:0016020">
    <property type="term" value="C:membrane"/>
    <property type="evidence" value="ECO:0007669"/>
    <property type="project" value="InterPro"/>
</dbReference>
<protein>
    <recommendedName>
        <fullName evidence="5">1-acyl-sn-glycerol-3-phosphate acyltransferase</fullName>
        <ecNumber evidence="5">2.3.1.51</ecNumber>
    </recommendedName>
</protein>
<comment type="domain">
    <text evidence="5">The HXXXXD motif is essential for acyltransferase activity and may constitute the binding site for the phosphate moiety of the glycerol-3-phosphate.</text>
</comment>
<evidence type="ECO:0000259" key="7">
    <source>
        <dbReference type="SMART" id="SM00563"/>
    </source>
</evidence>
<feature type="transmembrane region" description="Helical" evidence="6">
    <location>
        <begin position="131"/>
        <end position="149"/>
    </location>
</feature>
<comment type="pathway">
    <text evidence="1">Phospholipid metabolism; CDP-diacylglycerol biosynthesis; CDP-diacylglycerol from sn-glycerol 3-phosphate: step 2/3.</text>
</comment>
<dbReference type="InterPro" id="IPR004552">
    <property type="entry name" value="AGP_acyltrans"/>
</dbReference>
<name>A0A914WSP2_9BILA</name>
<keyword evidence="5" id="KW-1208">Phospholipid metabolism</keyword>
<evidence type="ECO:0000256" key="3">
    <source>
        <dbReference type="ARBA" id="ARBA00022679"/>
    </source>
</evidence>
<dbReference type="CDD" id="cd07989">
    <property type="entry name" value="LPLAT_AGPAT-like"/>
    <property type="match status" value="1"/>
</dbReference>